<evidence type="ECO:0000313" key="3">
    <source>
        <dbReference type="Proteomes" id="UP000734854"/>
    </source>
</evidence>
<organism evidence="2 3">
    <name type="scientific">Zingiber officinale</name>
    <name type="common">Ginger</name>
    <name type="synonym">Amomum zingiber</name>
    <dbReference type="NCBI Taxonomy" id="94328"/>
    <lineage>
        <taxon>Eukaryota</taxon>
        <taxon>Viridiplantae</taxon>
        <taxon>Streptophyta</taxon>
        <taxon>Embryophyta</taxon>
        <taxon>Tracheophyta</taxon>
        <taxon>Spermatophyta</taxon>
        <taxon>Magnoliopsida</taxon>
        <taxon>Liliopsida</taxon>
        <taxon>Zingiberales</taxon>
        <taxon>Zingiberaceae</taxon>
        <taxon>Zingiber</taxon>
    </lineage>
</organism>
<dbReference type="GO" id="GO:0000160">
    <property type="term" value="P:phosphorelay signal transduction system"/>
    <property type="evidence" value="ECO:0007669"/>
    <property type="project" value="UniProtKB-KW"/>
</dbReference>
<comment type="caution">
    <text evidence="2">The sequence shown here is derived from an EMBL/GenBank/DDBJ whole genome shotgun (WGS) entry which is preliminary data.</text>
</comment>
<accession>A0A8J5GS38</accession>
<evidence type="ECO:0000256" key="1">
    <source>
        <dbReference type="ARBA" id="ARBA00023012"/>
    </source>
</evidence>
<dbReference type="Proteomes" id="UP000734854">
    <property type="component" value="Unassembled WGS sequence"/>
</dbReference>
<reference evidence="2 3" key="1">
    <citation type="submission" date="2020-08" db="EMBL/GenBank/DDBJ databases">
        <title>Plant Genome Project.</title>
        <authorList>
            <person name="Zhang R.-G."/>
        </authorList>
    </citation>
    <scope>NUCLEOTIDE SEQUENCE [LARGE SCALE GENOMIC DNA]</scope>
    <source>
        <tissue evidence="2">Rhizome</tissue>
    </source>
</reference>
<keyword evidence="3" id="KW-1185">Reference proteome</keyword>
<gene>
    <name evidence="2" type="ORF">ZIOFF_024274</name>
</gene>
<evidence type="ECO:0000313" key="2">
    <source>
        <dbReference type="EMBL" id="KAG6513937.1"/>
    </source>
</evidence>
<evidence type="ECO:0008006" key="4">
    <source>
        <dbReference type="Google" id="ProtNLM"/>
    </source>
</evidence>
<keyword evidence="1" id="KW-0902">Two-component regulatory system</keyword>
<dbReference type="AlphaFoldDB" id="A0A8J5GS38"/>
<dbReference type="InterPro" id="IPR011006">
    <property type="entry name" value="CheY-like_superfamily"/>
</dbReference>
<dbReference type="PANTHER" id="PTHR43874:SF106">
    <property type="entry name" value="TWO-COMPONENT RESPONSE REGULATOR ORR4"/>
    <property type="match status" value="1"/>
</dbReference>
<dbReference type="GO" id="GO:0009736">
    <property type="term" value="P:cytokinin-activated signaling pathway"/>
    <property type="evidence" value="ECO:0007669"/>
    <property type="project" value="InterPro"/>
</dbReference>
<dbReference type="PANTHER" id="PTHR43874">
    <property type="entry name" value="TWO-COMPONENT RESPONSE REGULATOR"/>
    <property type="match status" value="1"/>
</dbReference>
<dbReference type="InterPro" id="IPR045279">
    <property type="entry name" value="ARR-like"/>
</dbReference>
<sequence length="130" mass="14278">MRDRSTSCLIDLLVVDRRAAMSSPVRGARGFGAGGEQMVIHVLAMDDSSVNWEVIASLLRSSKVFPLFFGCLIIVKAVDSGNKALELLGMESSKLREIPVIIICLEEGEEDFLLKPVSPSDVSRLSNWIR</sequence>
<protein>
    <recommendedName>
        <fullName evidence="4">Response regulatory domain-containing protein</fullName>
    </recommendedName>
</protein>
<proteinExistence type="predicted"/>
<name>A0A8J5GS38_ZINOF</name>
<dbReference type="EMBL" id="JACMSC010000007">
    <property type="protein sequence ID" value="KAG6513937.1"/>
    <property type="molecule type" value="Genomic_DNA"/>
</dbReference>
<dbReference type="SUPFAM" id="SSF52172">
    <property type="entry name" value="CheY-like"/>
    <property type="match status" value="1"/>
</dbReference>